<keyword evidence="9 12" id="KW-0238">DNA-binding</keyword>
<dbReference type="PANTHER" id="PTHR30580">
    <property type="entry name" value="PRIMOSOMAL PROTEIN N"/>
    <property type="match status" value="1"/>
</dbReference>
<evidence type="ECO:0000313" key="15">
    <source>
        <dbReference type="Proteomes" id="UP000229307"/>
    </source>
</evidence>
<feature type="binding site" evidence="12">
    <location>
        <position position="447"/>
    </location>
    <ligand>
        <name>Zn(2+)</name>
        <dbReference type="ChEBI" id="CHEBI:29105"/>
        <label>1</label>
    </ligand>
</feature>
<feature type="binding site" evidence="12">
    <location>
        <position position="434"/>
    </location>
    <ligand>
        <name>Zn(2+)</name>
        <dbReference type="ChEBI" id="CHEBI:29105"/>
        <label>2</label>
    </ligand>
</feature>
<dbReference type="InterPro" id="IPR014001">
    <property type="entry name" value="Helicase_ATP-bd"/>
</dbReference>
<reference evidence="15" key="1">
    <citation type="submission" date="2017-09" db="EMBL/GenBank/DDBJ databases">
        <title>Depth-based differentiation of microbial function through sediment-hosted aquifers and enrichment of novel symbionts in the deep terrestrial subsurface.</title>
        <authorList>
            <person name="Probst A.J."/>
            <person name="Ladd B."/>
            <person name="Jarett J.K."/>
            <person name="Geller-Mcgrath D.E."/>
            <person name="Sieber C.M.K."/>
            <person name="Emerson J.B."/>
            <person name="Anantharaman K."/>
            <person name="Thomas B.C."/>
            <person name="Malmstrom R."/>
            <person name="Stieglmeier M."/>
            <person name="Klingl A."/>
            <person name="Woyke T."/>
            <person name="Ryan C.M."/>
            <person name="Banfield J.F."/>
        </authorList>
    </citation>
    <scope>NUCLEOTIDE SEQUENCE [LARGE SCALE GENOMIC DNA]</scope>
</reference>
<dbReference type="FunFam" id="3.40.50.300:FF:000489">
    <property type="entry name" value="Primosome assembly protein PriA"/>
    <property type="match status" value="1"/>
</dbReference>
<dbReference type="NCBIfam" id="TIGR00595">
    <property type="entry name" value="priA"/>
    <property type="match status" value="1"/>
</dbReference>
<dbReference type="GO" id="GO:0006269">
    <property type="term" value="P:DNA replication, synthesis of primer"/>
    <property type="evidence" value="ECO:0007669"/>
    <property type="project" value="UniProtKB-KW"/>
</dbReference>
<proteinExistence type="inferred from homology"/>
<dbReference type="GO" id="GO:0006310">
    <property type="term" value="P:DNA recombination"/>
    <property type="evidence" value="ECO:0007669"/>
    <property type="project" value="InterPro"/>
</dbReference>
<feature type="binding site" evidence="12">
    <location>
        <position position="408"/>
    </location>
    <ligand>
        <name>Zn(2+)</name>
        <dbReference type="ChEBI" id="CHEBI:29105"/>
        <label>1</label>
    </ligand>
</feature>
<protein>
    <recommendedName>
        <fullName evidence="12">Replication restart protein PriA</fullName>
    </recommendedName>
    <alternativeName>
        <fullName evidence="12">ATP-dependent DNA helicase PriA</fullName>
        <ecNumber evidence="12">5.6.2.4</ecNumber>
    </alternativeName>
    <alternativeName>
        <fullName evidence="12">DNA 3'-5' helicase PriA</fullName>
    </alternativeName>
</protein>
<feature type="binding site" evidence="12">
    <location>
        <position position="414"/>
    </location>
    <ligand>
        <name>Zn(2+)</name>
        <dbReference type="ChEBI" id="CHEBI:29105"/>
        <label>2</label>
    </ligand>
</feature>
<dbReference type="InterPro" id="IPR041236">
    <property type="entry name" value="PriA_C"/>
</dbReference>
<dbReference type="PROSITE" id="PS51192">
    <property type="entry name" value="HELICASE_ATP_BIND_1"/>
    <property type="match status" value="1"/>
</dbReference>
<evidence type="ECO:0000256" key="11">
    <source>
        <dbReference type="ARBA" id="ARBA00048988"/>
    </source>
</evidence>
<comment type="subunit">
    <text evidence="12">Component of the replication restart primosome.</text>
</comment>
<keyword evidence="2 12" id="KW-0235">DNA replication</keyword>
<comment type="caution">
    <text evidence="14">The sequence shown here is derived from an EMBL/GenBank/DDBJ whole genome shotgun (WGS) entry which is preliminary data.</text>
</comment>
<dbReference type="Pfam" id="PF18074">
    <property type="entry name" value="PriA_C"/>
    <property type="match status" value="1"/>
</dbReference>
<dbReference type="EMBL" id="PFMR01000031">
    <property type="protein sequence ID" value="PIZ18171.1"/>
    <property type="molecule type" value="Genomic_DNA"/>
</dbReference>
<dbReference type="GO" id="GO:0005524">
    <property type="term" value="F:ATP binding"/>
    <property type="evidence" value="ECO:0007669"/>
    <property type="project" value="UniProtKB-UniRule"/>
</dbReference>
<dbReference type="Gene3D" id="3.40.1440.60">
    <property type="entry name" value="PriA, 3(prime) DNA-binding domain"/>
    <property type="match status" value="1"/>
</dbReference>
<feature type="binding site" evidence="12">
    <location>
        <position position="405"/>
    </location>
    <ligand>
        <name>Zn(2+)</name>
        <dbReference type="ChEBI" id="CHEBI:29105"/>
        <label>1</label>
    </ligand>
</feature>
<keyword evidence="4 12" id="KW-0547">Nucleotide-binding</keyword>
<evidence type="ECO:0000256" key="3">
    <source>
        <dbReference type="ARBA" id="ARBA00022723"/>
    </source>
</evidence>
<evidence type="ECO:0000256" key="10">
    <source>
        <dbReference type="ARBA" id="ARBA00023235"/>
    </source>
</evidence>
<keyword evidence="7 12" id="KW-0862">Zinc</keyword>
<dbReference type="Gene3D" id="3.40.50.300">
    <property type="entry name" value="P-loop containing nucleotide triphosphate hydrolases"/>
    <property type="match status" value="2"/>
</dbReference>
<feature type="binding site" evidence="12">
    <location>
        <position position="417"/>
    </location>
    <ligand>
        <name>Zn(2+)</name>
        <dbReference type="ChEBI" id="CHEBI:29105"/>
        <label>2</label>
    </ligand>
</feature>
<dbReference type="Pfam" id="PF17764">
    <property type="entry name" value="PriA_3primeBD"/>
    <property type="match status" value="1"/>
</dbReference>
<dbReference type="AlphaFoldDB" id="A0A2M7SFD3"/>
<keyword evidence="3 12" id="KW-0479">Metal-binding</keyword>
<evidence type="ECO:0000256" key="5">
    <source>
        <dbReference type="ARBA" id="ARBA00022801"/>
    </source>
</evidence>
<evidence type="ECO:0000256" key="4">
    <source>
        <dbReference type="ARBA" id="ARBA00022741"/>
    </source>
</evidence>
<dbReference type="GO" id="GO:1990077">
    <property type="term" value="C:primosome complex"/>
    <property type="evidence" value="ECO:0007669"/>
    <property type="project" value="UniProtKB-UniRule"/>
</dbReference>
<dbReference type="InterPro" id="IPR005259">
    <property type="entry name" value="PriA"/>
</dbReference>
<accession>A0A2M7SFD3</accession>
<evidence type="ECO:0000256" key="8">
    <source>
        <dbReference type="ARBA" id="ARBA00022840"/>
    </source>
</evidence>
<keyword evidence="8 12" id="KW-0067">ATP-binding</keyword>
<evidence type="ECO:0000256" key="6">
    <source>
        <dbReference type="ARBA" id="ARBA00022806"/>
    </source>
</evidence>
<gene>
    <name evidence="12 14" type="primary">priA</name>
    <name evidence="14" type="ORF">COY52_01015</name>
</gene>
<evidence type="ECO:0000256" key="1">
    <source>
        <dbReference type="ARBA" id="ARBA00022515"/>
    </source>
</evidence>
<evidence type="ECO:0000313" key="14">
    <source>
        <dbReference type="EMBL" id="PIZ18171.1"/>
    </source>
</evidence>
<dbReference type="GO" id="GO:0008270">
    <property type="term" value="F:zinc ion binding"/>
    <property type="evidence" value="ECO:0007669"/>
    <property type="project" value="UniProtKB-UniRule"/>
</dbReference>
<comment type="catalytic activity">
    <reaction evidence="12">
        <text>Couples ATP hydrolysis with the unwinding of duplex DNA by translocating in the 3'-5' direction.</text>
        <dbReference type="EC" id="5.6.2.4"/>
    </reaction>
</comment>
<keyword evidence="10 12" id="KW-0413">Isomerase</keyword>
<comment type="cofactor">
    <cofactor evidence="12">
        <name>Zn(2+)</name>
        <dbReference type="ChEBI" id="CHEBI:29105"/>
    </cofactor>
    <text evidence="12">Binds 2 zinc ions per subunit.</text>
</comment>
<comment type="similarity">
    <text evidence="12">Belongs to the helicase family. PriA subfamily.</text>
</comment>
<evidence type="ECO:0000256" key="12">
    <source>
        <dbReference type="HAMAP-Rule" id="MF_00983"/>
    </source>
</evidence>
<dbReference type="FunFam" id="3.40.1440.60:FF:000001">
    <property type="entry name" value="Primosomal protein N"/>
    <property type="match status" value="1"/>
</dbReference>
<feature type="binding site" evidence="12">
    <location>
        <position position="444"/>
    </location>
    <ligand>
        <name>Zn(2+)</name>
        <dbReference type="ChEBI" id="CHEBI:29105"/>
        <label>1</label>
    </ligand>
</feature>
<comment type="function">
    <text evidence="12">Initiates the restart of stalled replication forks, which reloads the replicative helicase on sites other than the origin of replication. Recognizes and binds to abandoned replication forks and remodels them to uncover a helicase loading site. Promotes assembly of the primosome at these replication forks.</text>
</comment>
<feature type="binding site" evidence="12">
    <location>
        <position position="431"/>
    </location>
    <ligand>
        <name>Zn(2+)</name>
        <dbReference type="ChEBI" id="CHEBI:29105"/>
        <label>2</label>
    </ligand>
</feature>
<keyword evidence="6 12" id="KW-0347">Helicase</keyword>
<evidence type="ECO:0000259" key="13">
    <source>
        <dbReference type="PROSITE" id="PS51192"/>
    </source>
</evidence>
<sequence length="700" mass="76897">MKIAEVVLPIPVDKSFSYSVPEAFAAQLRAGMRVKVPFGNRKLTGFVIKTSDVRRPTSDGKILKDIINTVDEEPVINAEIMKLCEWISSYYFCPLGKVLHAAVPVRDSRASPLRVVRRAQETSENSGLWPVASCQQDDQNLISGSQLTTDHSPLTTNLPVLTGEQESAVGQVKACIESGKHGVFLFEGPPRSGKTESCMRAIALARKKNRRVLVLVPEISALAALAGRLKTRFAGERIAVLHSDLKQKDYDSVWCGIKRGEADIVAGTRSAVFCPVENIGLIVVESEEDGSFKEQMEPRYHARDAAVERGRICGAAVILKSGSPSMESHYSAVKGRYILCGFSVPQGGGEVPEVEIIDKNQARQVRQKSWIFSSRLIEAIRLKLETGEKIFLFLNRRGFASLLLCDECGKGMHCPGCGVPLTFHKPDLLLCHRCNYSVKAPDTCPDCGKKSMRRFGMGTQQAFDELKRLFPQTPSGRLDADAAKDVLSAGQILADFRAGKTRILVGTQMAAGEELGGFGLLGVVLADFSMNIPDFRSPERTYQIISRLMGGLAAKEGGSRPLVIIQTYNPNHYVFSALKEGYDSFFRDESRIRRRLRYPPFSSLINLIISAGTEQKSAQAAEKIREALAARKGAAGRSGRFDMLGPAPAPVPVIRGKYRYEIMLKGKKTALDKLVDTVAEQRFGSKTEKVAVDVDPIRML</sequence>
<name>A0A2M7SFD3_9BACT</name>
<keyword evidence="5 12" id="KW-0378">Hydrolase</keyword>
<dbReference type="GO" id="GO:0006302">
    <property type="term" value="P:double-strand break repair"/>
    <property type="evidence" value="ECO:0007669"/>
    <property type="project" value="InterPro"/>
</dbReference>
<dbReference type="GO" id="GO:0016887">
    <property type="term" value="F:ATP hydrolysis activity"/>
    <property type="evidence" value="ECO:0007669"/>
    <property type="project" value="RHEA"/>
</dbReference>
<dbReference type="Proteomes" id="UP000229307">
    <property type="component" value="Unassembled WGS sequence"/>
</dbReference>
<dbReference type="InterPro" id="IPR042115">
    <property type="entry name" value="PriA_3primeBD_sf"/>
</dbReference>
<organism evidence="14 15">
    <name type="scientific">Candidatus Desantisbacteria bacterium CG_4_10_14_0_8_um_filter_48_22</name>
    <dbReference type="NCBI Taxonomy" id="1974543"/>
    <lineage>
        <taxon>Bacteria</taxon>
        <taxon>Candidatus Desantisiibacteriota</taxon>
    </lineage>
</organism>
<dbReference type="PANTHER" id="PTHR30580:SF0">
    <property type="entry name" value="PRIMOSOMAL PROTEIN N"/>
    <property type="match status" value="1"/>
</dbReference>
<feature type="domain" description="Helicase ATP-binding" evidence="13">
    <location>
        <begin position="175"/>
        <end position="342"/>
    </location>
</feature>
<dbReference type="SUPFAM" id="SSF52540">
    <property type="entry name" value="P-loop containing nucleoside triphosphate hydrolases"/>
    <property type="match status" value="1"/>
</dbReference>
<dbReference type="GO" id="GO:0043138">
    <property type="term" value="F:3'-5' DNA helicase activity"/>
    <property type="evidence" value="ECO:0007669"/>
    <property type="project" value="UniProtKB-EC"/>
</dbReference>
<keyword evidence="1 12" id="KW-0639">Primosome</keyword>
<dbReference type="GO" id="GO:0006270">
    <property type="term" value="P:DNA replication initiation"/>
    <property type="evidence" value="ECO:0007669"/>
    <property type="project" value="TreeGrafter"/>
</dbReference>
<dbReference type="EC" id="5.6.2.4" evidence="12"/>
<dbReference type="InterPro" id="IPR041222">
    <property type="entry name" value="PriA_3primeBD"/>
</dbReference>
<dbReference type="GO" id="GO:0003677">
    <property type="term" value="F:DNA binding"/>
    <property type="evidence" value="ECO:0007669"/>
    <property type="project" value="UniProtKB-UniRule"/>
</dbReference>
<comment type="catalytic activity">
    <reaction evidence="11 12">
        <text>ATP + H2O = ADP + phosphate + H(+)</text>
        <dbReference type="Rhea" id="RHEA:13065"/>
        <dbReference type="ChEBI" id="CHEBI:15377"/>
        <dbReference type="ChEBI" id="CHEBI:15378"/>
        <dbReference type="ChEBI" id="CHEBI:30616"/>
        <dbReference type="ChEBI" id="CHEBI:43474"/>
        <dbReference type="ChEBI" id="CHEBI:456216"/>
        <dbReference type="EC" id="5.6.2.4"/>
    </reaction>
</comment>
<evidence type="ECO:0000256" key="9">
    <source>
        <dbReference type="ARBA" id="ARBA00023125"/>
    </source>
</evidence>
<dbReference type="InterPro" id="IPR027417">
    <property type="entry name" value="P-loop_NTPase"/>
</dbReference>
<dbReference type="HAMAP" id="MF_00983">
    <property type="entry name" value="PriA"/>
    <property type="match status" value="1"/>
</dbReference>
<evidence type="ECO:0000256" key="2">
    <source>
        <dbReference type="ARBA" id="ARBA00022705"/>
    </source>
</evidence>
<evidence type="ECO:0000256" key="7">
    <source>
        <dbReference type="ARBA" id="ARBA00022833"/>
    </source>
</evidence>